<feature type="transmembrane region" description="Helical" evidence="8">
    <location>
        <begin position="195"/>
        <end position="214"/>
    </location>
</feature>
<feature type="transmembrane region" description="Helical" evidence="8">
    <location>
        <begin position="234"/>
        <end position="258"/>
    </location>
</feature>
<evidence type="ECO:0000256" key="2">
    <source>
        <dbReference type="ARBA" id="ARBA00008066"/>
    </source>
</evidence>
<evidence type="ECO:0000256" key="5">
    <source>
        <dbReference type="ARBA" id="ARBA00022970"/>
    </source>
</evidence>
<protein>
    <recommendedName>
        <fullName evidence="9">Amino acid transporter transmembrane domain-containing protein</fullName>
    </recommendedName>
</protein>
<evidence type="ECO:0000259" key="9">
    <source>
        <dbReference type="Pfam" id="PF01490"/>
    </source>
</evidence>
<keyword evidence="4 8" id="KW-0812">Transmembrane</keyword>
<organism evidence="10 11">
    <name type="scientific">Ogataea philodendri</name>
    <dbReference type="NCBI Taxonomy" id="1378263"/>
    <lineage>
        <taxon>Eukaryota</taxon>
        <taxon>Fungi</taxon>
        <taxon>Dikarya</taxon>
        <taxon>Ascomycota</taxon>
        <taxon>Saccharomycotina</taxon>
        <taxon>Pichiomycetes</taxon>
        <taxon>Pichiales</taxon>
        <taxon>Pichiaceae</taxon>
        <taxon>Ogataea</taxon>
    </lineage>
</organism>
<evidence type="ECO:0000256" key="3">
    <source>
        <dbReference type="ARBA" id="ARBA00022448"/>
    </source>
</evidence>
<sequence length="450" mass="48779">MALDTVEQQEQREQLVVAEPDSRTDVDNDLHLMMTEHGKSDLQAAFFNMSNSILGAGVVGIPRAFRNSGLLTSLILMVVLAVLNDWTLRLIIVNTKLSGAKTYTAFVSHALGDLGKVAILLAQGLFGFGGNIGFAVIIGDTIPHVLRSLFSSQVASSSAVDFLLSRNTLIVICITCVSFPLSLTRDISKLAKASGIALASMSVILSIVVFRGPAMDDDLKGSISGSGWFFKPNIFQSISVISFALVCHHNTTFIYDSIRKPTLDRFNRVTHIACVLSGVVCSVMGVCGYLTFGPKTKGNILNNFPSDDWVVNIARLCFGLNMLTTYPLELFVVRAVVRDLMEIYEKREIGNLGTKYHVIITAVLAAVPMVVALFTCNLGAVLELVGATSASLLAFILPPLCYLKMTKQKPLLQRLPYYACVVFGFCIMFLSSTQTIISALNDSGDDHCVA</sequence>
<feature type="transmembrane region" description="Helical" evidence="8">
    <location>
        <begin position="71"/>
        <end position="92"/>
    </location>
</feature>
<evidence type="ECO:0000256" key="7">
    <source>
        <dbReference type="ARBA" id="ARBA00023136"/>
    </source>
</evidence>
<comment type="caution">
    <text evidence="10">The sequence shown here is derived from an EMBL/GenBank/DDBJ whole genome shotgun (WGS) entry which is preliminary data.</text>
</comment>
<feature type="transmembrane region" description="Helical" evidence="8">
    <location>
        <begin position="162"/>
        <end position="183"/>
    </location>
</feature>
<dbReference type="OrthoDB" id="28208at2759"/>
<feature type="domain" description="Amino acid transporter transmembrane" evidence="9">
    <location>
        <begin position="43"/>
        <end position="437"/>
    </location>
</feature>
<feature type="transmembrane region" description="Helical" evidence="8">
    <location>
        <begin position="415"/>
        <end position="437"/>
    </location>
</feature>
<reference evidence="10" key="2">
    <citation type="submission" date="2021-01" db="EMBL/GenBank/DDBJ databases">
        <authorList>
            <person name="Schikora-Tamarit M.A."/>
        </authorList>
    </citation>
    <scope>NUCLEOTIDE SEQUENCE</scope>
    <source>
        <strain evidence="10">CBS6075</strain>
    </source>
</reference>
<dbReference type="EMBL" id="JAEUBE010000487">
    <property type="protein sequence ID" value="KAH3661240.1"/>
    <property type="molecule type" value="Genomic_DNA"/>
</dbReference>
<keyword evidence="5" id="KW-0029">Amino-acid transport</keyword>
<comment type="similarity">
    <text evidence="2">Belongs to the amino acid/polyamine transporter 2 family.</text>
</comment>
<feature type="transmembrane region" description="Helical" evidence="8">
    <location>
        <begin position="312"/>
        <end position="336"/>
    </location>
</feature>
<dbReference type="Pfam" id="PF01490">
    <property type="entry name" value="Aa_trans"/>
    <property type="match status" value="1"/>
</dbReference>
<dbReference type="InterPro" id="IPR013057">
    <property type="entry name" value="AA_transpt_TM"/>
</dbReference>
<dbReference type="RefSeq" id="XP_046058364.1">
    <property type="nucleotide sequence ID" value="XM_046207955.1"/>
</dbReference>
<dbReference type="PANTHER" id="PTHR22950">
    <property type="entry name" value="AMINO ACID TRANSPORTER"/>
    <property type="match status" value="1"/>
</dbReference>
<evidence type="ECO:0000313" key="10">
    <source>
        <dbReference type="EMBL" id="KAH3661240.1"/>
    </source>
</evidence>
<comment type="subcellular location">
    <subcellularLocation>
        <location evidence="1">Membrane</location>
        <topology evidence="1">Multi-pass membrane protein</topology>
    </subcellularLocation>
</comment>
<dbReference type="GeneID" id="70238611"/>
<keyword evidence="3" id="KW-0813">Transport</keyword>
<dbReference type="GO" id="GO:0015179">
    <property type="term" value="F:L-amino acid transmembrane transporter activity"/>
    <property type="evidence" value="ECO:0007669"/>
    <property type="project" value="TreeGrafter"/>
</dbReference>
<evidence type="ECO:0000256" key="8">
    <source>
        <dbReference type="SAM" id="Phobius"/>
    </source>
</evidence>
<feature type="transmembrane region" description="Helical" evidence="8">
    <location>
        <begin position="270"/>
        <end position="292"/>
    </location>
</feature>
<reference evidence="10" key="1">
    <citation type="journal article" date="2021" name="Open Biol.">
        <title>Shared evolutionary footprints suggest mitochondrial oxidative damage underlies multiple complex I losses in fungi.</title>
        <authorList>
            <person name="Schikora-Tamarit M.A."/>
            <person name="Marcet-Houben M."/>
            <person name="Nosek J."/>
            <person name="Gabaldon T."/>
        </authorList>
    </citation>
    <scope>NUCLEOTIDE SEQUENCE</scope>
    <source>
        <strain evidence="10">CBS6075</strain>
    </source>
</reference>
<name>A0A9P8NXD1_9ASCO</name>
<dbReference type="PANTHER" id="PTHR22950:SF458">
    <property type="entry name" value="SODIUM-COUPLED NEUTRAL AMINO ACID TRANSPORTER 11-RELATED"/>
    <property type="match status" value="1"/>
</dbReference>
<proteinExistence type="inferred from homology"/>
<dbReference type="AlphaFoldDB" id="A0A9P8NXD1"/>
<dbReference type="GO" id="GO:0005783">
    <property type="term" value="C:endoplasmic reticulum"/>
    <property type="evidence" value="ECO:0007669"/>
    <property type="project" value="TreeGrafter"/>
</dbReference>
<feature type="transmembrane region" description="Helical" evidence="8">
    <location>
        <begin position="380"/>
        <end position="403"/>
    </location>
</feature>
<keyword evidence="6 8" id="KW-1133">Transmembrane helix</keyword>
<dbReference type="Proteomes" id="UP000769157">
    <property type="component" value="Unassembled WGS sequence"/>
</dbReference>
<accession>A0A9P8NXD1</accession>
<feature type="transmembrane region" description="Helical" evidence="8">
    <location>
        <begin position="356"/>
        <end position="374"/>
    </location>
</feature>
<feature type="transmembrane region" description="Helical" evidence="8">
    <location>
        <begin position="44"/>
        <end position="65"/>
    </location>
</feature>
<keyword evidence="7 8" id="KW-0472">Membrane</keyword>
<evidence type="ECO:0000256" key="1">
    <source>
        <dbReference type="ARBA" id="ARBA00004141"/>
    </source>
</evidence>
<evidence type="ECO:0000313" key="11">
    <source>
        <dbReference type="Proteomes" id="UP000769157"/>
    </source>
</evidence>
<keyword evidence="11" id="KW-1185">Reference proteome</keyword>
<dbReference type="GO" id="GO:0016020">
    <property type="term" value="C:membrane"/>
    <property type="evidence" value="ECO:0007669"/>
    <property type="project" value="UniProtKB-SubCell"/>
</dbReference>
<feature type="transmembrane region" description="Helical" evidence="8">
    <location>
        <begin position="117"/>
        <end position="142"/>
    </location>
</feature>
<gene>
    <name evidence="10" type="ORF">OGAPHI_006647</name>
</gene>
<evidence type="ECO:0000256" key="6">
    <source>
        <dbReference type="ARBA" id="ARBA00022989"/>
    </source>
</evidence>
<evidence type="ECO:0000256" key="4">
    <source>
        <dbReference type="ARBA" id="ARBA00022692"/>
    </source>
</evidence>